<dbReference type="AlphaFoldDB" id="B1FPI4"/>
<sequence length="186" mass="19916">MIEHELLVARVVHGLAVVDRRELSVCAQRAGDAPRQRGARGRIAAVDRDEDQPRHDAVAQLIDEHALPGARCARQERGQVGREIRAGDRDPACDEREQPHEHGALPPGGQAPGDGSGRLGAFVHQFAGTGCRRIVEWSPSACRIATLRSTSRVPSSVIVLTTFSIRESSGVSVSVQSSPRPASATL</sequence>
<reference evidence="2 3" key="1">
    <citation type="submission" date="2008-03" db="EMBL/GenBank/DDBJ databases">
        <title>Sequencing of the draft genome and assembly of Burkholderia ambifaria IOP40-10.</title>
        <authorList>
            <consortium name="US DOE Joint Genome Institute (JGI-PGF)"/>
            <person name="Copeland A."/>
            <person name="Lucas S."/>
            <person name="Lapidus A."/>
            <person name="Glavina del Rio T."/>
            <person name="Dalin E."/>
            <person name="Tice H."/>
            <person name="Bruce D."/>
            <person name="Goodwin L."/>
            <person name="Pitluck S."/>
            <person name="Larimer F."/>
            <person name="Land M.L."/>
            <person name="Hauser L."/>
            <person name="Tiedje J."/>
            <person name="Richardson P."/>
        </authorList>
    </citation>
    <scope>NUCLEOTIDE SEQUENCE [LARGE SCALE GENOMIC DNA]</scope>
    <source>
        <strain evidence="2 3">IOP40-10</strain>
    </source>
</reference>
<evidence type="ECO:0000313" key="3">
    <source>
        <dbReference type="Proteomes" id="UP000005463"/>
    </source>
</evidence>
<feature type="compositionally biased region" description="Basic and acidic residues" evidence="1">
    <location>
        <begin position="82"/>
        <end position="103"/>
    </location>
</feature>
<gene>
    <name evidence="2" type="ORF">BamIOP4010DRAFT_5945</name>
</gene>
<dbReference type="EMBL" id="ABLC01000272">
    <property type="protein sequence ID" value="EDT00533.1"/>
    <property type="molecule type" value="Genomic_DNA"/>
</dbReference>
<evidence type="ECO:0000313" key="2">
    <source>
        <dbReference type="EMBL" id="EDT00533.1"/>
    </source>
</evidence>
<comment type="caution">
    <text evidence="2">The sequence shown here is derived from an EMBL/GenBank/DDBJ whole genome shotgun (WGS) entry which is preliminary data.</text>
</comment>
<dbReference type="Proteomes" id="UP000005463">
    <property type="component" value="Unassembled WGS sequence"/>
</dbReference>
<protein>
    <submittedName>
        <fullName evidence="2">Uncharacterized protein</fullName>
    </submittedName>
</protein>
<name>B1FPI4_9BURK</name>
<organism evidence="2 3">
    <name type="scientific">Burkholderia ambifaria IOP40-10</name>
    <dbReference type="NCBI Taxonomy" id="396596"/>
    <lineage>
        <taxon>Bacteria</taxon>
        <taxon>Pseudomonadati</taxon>
        <taxon>Pseudomonadota</taxon>
        <taxon>Betaproteobacteria</taxon>
        <taxon>Burkholderiales</taxon>
        <taxon>Burkholderiaceae</taxon>
        <taxon>Burkholderia</taxon>
        <taxon>Burkholderia cepacia complex</taxon>
    </lineage>
</organism>
<evidence type="ECO:0000256" key="1">
    <source>
        <dbReference type="SAM" id="MobiDB-lite"/>
    </source>
</evidence>
<feature type="region of interest" description="Disordered" evidence="1">
    <location>
        <begin position="82"/>
        <end position="119"/>
    </location>
</feature>
<proteinExistence type="predicted"/>
<accession>B1FPI4</accession>